<dbReference type="PROSITE" id="PS50110">
    <property type="entry name" value="RESPONSE_REGULATORY"/>
    <property type="match status" value="1"/>
</dbReference>
<dbReference type="Gene3D" id="1.10.10.10">
    <property type="entry name" value="Winged helix-like DNA-binding domain superfamily/Winged helix DNA-binding domain"/>
    <property type="match status" value="1"/>
</dbReference>
<keyword evidence="1 4" id="KW-0597">Phosphoprotein</keyword>
<keyword evidence="9" id="KW-1185">Reference proteome</keyword>
<dbReference type="CDD" id="cd17574">
    <property type="entry name" value="REC_OmpR"/>
    <property type="match status" value="1"/>
</dbReference>
<name>A0ABQ6BWE6_9NEIS</name>
<dbReference type="SMART" id="SM00862">
    <property type="entry name" value="Trans_reg_C"/>
    <property type="match status" value="1"/>
</dbReference>
<dbReference type="EMBL" id="BSOZ01000120">
    <property type="protein sequence ID" value="GLS06278.1"/>
    <property type="molecule type" value="Genomic_DNA"/>
</dbReference>
<dbReference type="InterPro" id="IPR036388">
    <property type="entry name" value="WH-like_DNA-bd_sf"/>
</dbReference>
<accession>A0ABQ6BWE6</accession>
<gene>
    <name evidence="8" type="ORF">GCM10007860_34540</name>
</gene>
<dbReference type="Pfam" id="PF00486">
    <property type="entry name" value="Trans_reg_C"/>
    <property type="match status" value="1"/>
</dbReference>
<evidence type="ECO:0000256" key="2">
    <source>
        <dbReference type="ARBA" id="ARBA00023012"/>
    </source>
</evidence>
<comment type="caution">
    <text evidence="8">The sequence shown here is derived from an EMBL/GenBank/DDBJ whole genome shotgun (WGS) entry which is preliminary data.</text>
</comment>
<evidence type="ECO:0000256" key="3">
    <source>
        <dbReference type="ARBA" id="ARBA00023125"/>
    </source>
</evidence>
<evidence type="ECO:0000256" key="5">
    <source>
        <dbReference type="PROSITE-ProRule" id="PRU01091"/>
    </source>
</evidence>
<feature type="domain" description="OmpR/PhoB-type" evidence="7">
    <location>
        <begin position="126"/>
        <end position="225"/>
    </location>
</feature>
<dbReference type="PANTHER" id="PTHR48111">
    <property type="entry name" value="REGULATOR OF RPOS"/>
    <property type="match status" value="1"/>
</dbReference>
<protein>
    <submittedName>
        <fullName evidence="8">DNA-binding response regulator</fullName>
    </submittedName>
</protein>
<reference evidence="9" key="1">
    <citation type="journal article" date="2019" name="Int. J. Syst. Evol. Microbiol.">
        <title>The Global Catalogue of Microorganisms (GCM) 10K type strain sequencing project: providing services to taxonomists for standard genome sequencing and annotation.</title>
        <authorList>
            <consortium name="The Broad Institute Genomics Platform"/>
            <consortium name="The Broad Institute Genome Sequencing Center for Infectious Disease"/>
            <person name="Wu L."/>
            <person name="Ma J."/>
        </authorList>
    </citation>
    <scope>NUCLEOTIDE SEQUENCE [LARGE SCALE GENOMIC DNA]</scope>
    <source>
        <strain evidence="9">NBRC 104970</strain>
    </source>
</reference>
<evidence type="ECO:0000313" key="9">
    <source>
        <dbReference type="Proteomes" id="UP001156836"/>
    </source>
</evidence>
<dbReference type="RefSeq" id="WP_018749741.1">
    <property type="nucleotide sequence ID" value="NZ_BSOZ01000120.1"/>
</dbReference>
<keyword evidence="2" id="KW-0902">Two-component regulatory system</keyword>
<dbReference type="InterPro" id="IPR001789">
    <property type="entry name" value="Sig_transdc_resp-reg_receiver"/>
</dbReference>
<feature type="modified residue" description="4-aspartylphosphate" evidence="4">
    <location>
        <position position="51"/>
    </location>
</feature>
<evidence type="ECO:0000313" key="8">
    <source>
        <dbReference type="EMBL" id="GLS06278.1"/>
    </source>
</evidence>
<dbReference type="SMART" id="SM00448">
    <property type="entry name" value="REC"/>
    <property type="match status" value="1"/>
</dbReference>
<dbReference type="PANTHER" id="PTHR48111:SF40">
    <property type="entry name" value="PHOSPHATE REGULON TRANSCRIPTIONAL REGULATORY PROTEIN PHOB"/>
    <property type="match status" value="1"/>
</dbReference>
<evidence type="ECO:0000259" key="7">
    <source>
        <dbReference type="PROSITE" id="PS51755"/>
    </source>
</evidence>
<dbReference type="Gene3D" id="3.40.50.2300">
    <property type="match status" value="1"/>
</dbReference>
<dbReference type="InterPro" id="IPR011006">
    <property type="entry name" value="CheY-like_superfamily"/>
</dbReference>
<evidence type="ECO:0000256" key="1">
    <source>
        <dbReference type="ARBA" id="ARBA00022553"/>
    </source>
</evidence>
<dbReference type="CDD" id="cd00383">
    <property type="entry name" value="trans_reg_C"/>
    <property type="match status" value="1"/>
</dbReference>
<dbReference type="InterPro" id="IPR001867">
    <property type="entry name" value="OmpR/PhoB-type_DNA-bd"/>
</dbReference>
<evidence type="ECO:0000259" key="6">
    <source>
        <dbReference type="PROSITE" id="PS50110"/>
    </source>
</evidence>
<feature type="domain" description="Response regulatory" evidence="6">
    <location>
        <begin position="2"/>
        <end position="117"/>
    </location>
</feature>
<dbReference type="Pfam" id="PF00072">
    <property type="entry name" value="Response_reg"/>
    <property type="match status" value="1"/>
</dbReference>
<dbReference type="PROSITE" id="PS51755">
    <property type="entry name" value="OMPR_PHOB"/>
    <property type="match status" value="1"/>
</dbReference>
<keyword evidence="3 5" id="KW-0238">DNA-binding</keyword>
<dbReference type="Proteomes" id="UP001156836">
    <property type="component" value="Unassembled WGS sequence"/>
</dbReference>
<dbReference type="GO" id="GO:0003677">
    <property type="term" value="F:DNA binding"/>
    <property type="evidence" value="ECO:0007669"/>
    <property type="project" value="UniProtKB-KW"/>
</dbReference>
<evidence type="ECO:0000256" key="4">
    <source>
        <dbReference type="PROSITE-ProRule" id="PRU00169"/>
    </source>
</evidence>
<dbReference type="Gene3D" id="6.10.250.690">
    <property type="match status" value="1"/>
</dbReference>
<proteinExistence type="predicted"/>
<dbReference type="InterPro" id="IPR039420">
    <property type="entry name" value="WalR-like"/>
</dbReference>
<feature type="DNA-binding region" description="OmpR/PhoB-type" evidence="5">
    <location>
        <begin position="126"/>
        <end position="225"/>
    </location>
</feature>
<organism evidence="8 9">
    <name type="scientific">Chitiniphilus shinanonensis</name>
    <dbReference type="NCBI Taxonomy" id="553088"/>
    <lineage>
        <taxon>Bacteria</taxon>
        <taxon>Pseudomonadati</taxon>
        <taxon>Pseudomonadota</taxon>
        <taxon>Betaproteobacteria</taxon>
        <taxon>Neisseriales</taxon>
        <taxon>Chitinibacteraceae</taxon>
        <taxon>Chitiniphilus</taxon>
    </lineage>
</organism>
<dbReference type="SUPFAM" id="SSF52172">
    <property type="entry name" value="CheY-like"/>
    <property type="match status" value="1"/>
</dbReference>
<sequence>MRIAVLDDDPMHLDLIASLVASLGHDCVRFSRGQQLMHQLRRESFDLLLLDWELPDISGLELLQWLRRDRQQALPVILLTCRNQERDVVTALNHGADDFMSKPIRLAELKARVQATLRRNYPEQVKRVLSCGDYVLDLDARSVHYQGQAVELTQKEFDLAHCLFANAGRLLSRGYLIETVWGVPTDLPSRTLDTHVSSLRNKLQLRPERGFRLSATYGQGYRLEPLARNAEETP</sequence>